<protein>
    <submittedName>
        <fullName evidence="1">Uncharacterized protein</fullName>
    </submittedName>
</protein>
<evidence type="ECO:0000313" key="1">
    <source>
        <dbReference type="EMBL" id="KAI9909274.1"/>
    </source>
</evidence>
<reference evidence="1 2" key="1">
    <citation type="journal article" date="2022" name="bioRxiv">
        <title>The genome of the oomycete Peronosclerospora sorghi, a cosmopolitan pathogen of maize and sorghum, is inflated with dispersed pseudogenes.</title>
        <authorList>
            <person name="Fletcher K."/>
            <person name="Martin F."/>
            <person name="Isakeit T."/>
            <person name="Cavanaugh K."/>
            <person name="Magill C."/>
            <person name="Michelmore R."/>
        </authorList>
    </citation>
    <scope>NUCLEOTIDE SEQUENCE [LARGE SCALE GENOMIC DNA]</scope>
    <source>
        <strain evidence="1">P6</strain>
    </source>
</reference>
<evidence type="ECO:0000313" key="2">
    <source>
        <dbReference type="Proteomes" id="UP001163321"/>
    </source>
</evidence>
<gene>
    <name evidence="1" type="ORF">PsorP6_014932</name>
</gene>
<dbReference type="EMBL" id="CM047586">
    <property type="protein sequence ID" value="KAI9909274.1"/>
    <property type="molecule type" value="Genomic_DNA"/>
</dbReference>
<comment type="caution">
    <text evidence="1">The sequence shown here is derived from an EMBL/GenBank/DDBJ whole genome shotgun (WGS) entry which is preliminary data.</text>
</comment>
<accession>A0ACC0VTM4</accession>
<proteinExistence type="predicted"/>
<organism evidence="1 2">
    <name type="scientific">Peronosclerospora sorghi</name>
    <dbReference type="NCBI Taxonomy" id="230839"/>
    <lineage>
        <taxon>Eukaryota</taxon>
        <taxon>Sar</taxon>
        <taxon>Stramenopiles</taxon>
        <taxon>Oomycota</taxon>
        <taxon>Peronosporomycetes</taxon>
        <taxon>Peronosporales</taxon>
        <taxon>Peronosporaceae</taxon>
        <taxon>Peronosclerospora</taxon>
    </lineage>
</organism>
<sequence length="135" mass="15075">MNELVEGSDFYTPKVKLDQVVLPKEHKSTILETVESYECFRRYRKKSGLEQSGMAYGAGLVLLFCGASGTGKTMTVNAVAHHLKKRVLLVDFPSLQGKRQKGVDADADLRGLFHEADMSNAVLFFDECENIFGQR</sequence>
<dbReference type="Proteomes" id="UP001163321">
    <property type="component" value="Chromosome 7"/>
</dbReference>
<name>A0ACC0VTM4_9STRA</name>
<keyword evidence="2" id="KW-1185">Reference proteome</keyword>